<name>A0A318NGJ8_9ACTN</name>
<sequence>MCDPGHSTGRRVRANRRSHSPDLDGAEPRSLWAITTGRTTVDIAEERHVSERTVKRMTAALLRRLRVSNRAEAAAVAGHTGLLGD</sequence>
<dbReference type="GO" id="GO:0003677">
    <property type="term" value="F:DNA binding"/>
    <property type="evidence" value="ECO:0007669"/>
    <property type="project" value="InterPro"/>
</dbReference>
<evidence type="ECO:0000259" key="2">
    <source>
        <dbReference type="SMART" id="SM00421"/>
    </source>
</evidence>
<dbReference type="Gene3D" id="1.10.10.10">
    <property type="entry name" value="Winged helix-like DNA-binding domain superfamily/Winged helix DNA-binding domain"/>
    <property type="match status" value="1"/>
</dbReference>
<dbReference type="InterPro" id="IPR000792">
    <property type="entry name" value="Tscrpt_reg_LuxR_C"/>
</dbReference>
<dbReference type="InterPro" id="IPR036388">
    <property type="entry name" value="WH-like_DNA-bd_sf"/>
</dbReference>
<dbReference type="Pfam" id="PF00196">
    <property type="entry name" value="GerE"/>
    <property type="match status" value="1"/>
</dbReference>
<accession>A0A318NGJ8</accession>
<dbReference type="Proteomes" id="UP000248333">
    <property type="component" value="Unassembled WGS sequence"/>
</dbReference>
<reference evidence="3 4" key="1">
    <citation type="submission" date="2018-03" db="EMBL/GenBank/DDBJ databases">
        <title>Bioinformatic expansion and discovery of thiopeptide antibiotics.</title>
        <authorList>
            <person name="Schwalen C.J."/>
            <person name="Hudson G.A."/>
            <person name="Mitchell D.A."/>
        </authorList>
    </citation>
    <scope>NUCLEOTIDE SEQUENCE [LARGE SCALE GENOMIC DNA]</scope>
    <source>
        <strain evidence="3 4">NRRL 8041</strain>
    </source>
</reference>
<evidence type="ECO:0000313" key="4">
    <source>
        <dbReference type="Proteomes" id="UP000248333"/>
    </source>
</evidence>
<dbReference type="SMART" id="SM00421">
    <property type="entry name" value="HTH_LUXR"/>
    <property type="match status" value="1"/>
</dbReference>
<comment type="caution">
    <text evidence="3">The sequence shown here is derived from an EMBL/GenBank/DDBJ whole genome shotgun (WGS) entry which is preliminary data.</text>
</comment>
<feature type="domain" description="HTH luxR-type" evidence="2">
    <location>
        <begin position="20"/>
        <end position="77"/>
    </location>
</feature>
<dbReference type="OrthoDB" id="3575486at2"/>
<dbReference type="AlphaFoldDB" id="A0A318NGJ8"/>
<organism evidence="3 4">
    <name type="scientific">Micromonospora arborensis</name>
    <dbReference type="NCBI Taxonomy" id="2116518"/>
    <lineage>
        <taxon>Bacteria</taxon>
        <taxon>Bacillati</taxon>
        <taxon>Actinomycetota</taxon>
        <taxon>Actinomycetes</taxon>
        <taxon>Micromonosporales</taxon>
        <taxon>Micromonosporaceae</taxon>
        <taxon>Micromonospora</taxon>
    </lineage>
</organism>
<dbReference type="GO" id="GO:0006355">
    <property type="term" value="P:regulation of DNA-templated transcription"/>
    <property type="evidence" value="ECO:0007669"/>
    <property type="project" value="InterPro"/>
</dbReference>
<gene>
    <name evidence="3" type="ORF">C7C45_26930</name>
</gene>
<evidence type="ECO:0000313" key="3">
    <source>
        <dbReference type="EMBL" id="PYC65995.1"/>
    </source>
</evidence>
<evidence type="ECO:0000256" key="1">
    <source>
        <dbReference type="SAM" id="MobiDB-lite"/>
    </source>
</evidence>
<dbReference type="EMBL" id="PYBV01000038">
    <property type="protein sequence ID" value="PYC65995.1"/>
    <property type="molecule type" value="Genomic_DNA"/>
</dbReference>
<feature type="compositionally biased region" description="Basic residues" evidence="1">
    <location>
        <begin position="8"/>
        <end position="18"/>
    </location>
</feature>
<keyword evidence="4" id="KW-1185">Reference proteome</keyword>
<protein>
    <recommendedName>
        <fullName evidence="2">HTH luxR-type domain-containing protein</fullName>
    </recommendedName>
</protein>
<proteinExistence type="predicted"/>
<dbReference type="SUPFAM" id="SSF46894">
    <property type="entry name" value="C-terminal effector domain of the bipartite response regulators"/>
    <property type="match status" value="1"/>
</dbReference>
<dbReference type="InterPro" id="IPR016032">
    <property type="entry name" value="Sig_transdc_resp-reg_C-effctor"/>
</dbReference>
<feature type="region of interest" description="Disordered" evidence="1">
    <location>
        <begin position="1"/>
        <end position="29"/>
    </location>
</feature>